<name>A0ABZ1E0U4_9RHOB</name>
<dbReference type="SUPFAM" id="SSF109854">
    <property type="entry name" value="DinB/YfiT-like putative metalloenzymes"/>
    <property type="match status" value="1"/>
</dbReference>
<evidence type="ECO:0000313" key="3">
    <source>
        <dbReference type="EMBL" id="WRY33998.1"/>
    </source>
</evidence>
<dbReference type="InterPro" id="IPR034660">
    <property type="entry name" value="DinB/YfiT-like"/>
</dbReference>
<evidence type="ECO:0000256" key="2">
    <source>
        <dbReference type="ARBA" id="ARBA00022723"/>
    </source>
</evidence>
<dbReference type="Proteomes" id="UP001623290">
    <property type="component" value="Chromosome"/>
</dbReference>
<proteinExistence type="inferred from homology"/>
<reference evidence="3 4" key="1">
    <citation type="submission" date="2023-09" db="EMBL/GenBank/DDBJ databases">
        <title>Thioclava shenzhenensis sp. nov., a multidrug resistant bacteria-antagonizing species isolated from coastal seawater.</title>
        <authorList>
            <person name="Long M."/>
        </authorList>
    </citation>
    <scope>NUCLEOTIDE SEQUENCE [LARGE SCALE GENOMIC DNA]</scope>
    <source>
        <strain evidence="3 4">FTW29</strain>
    </source>
</reference>
<accession>A0ABZ1E0U4</accession>
<dbReference type="Gene3D" id="1.20.120.450">
    <property type="entry name" value="dinb family like domain"/>
    <property type="match status" value="1"/>
</dbReference>
<dbReference type="InterPro" id="IPR007837">
    <property type="entry name" value="DinB"/>
</dbReference>
<protein>
    <submittedName>
        <fullName evidence="3">DinB family protein</fullName>
    </submittedName>
</protein>
<dbReference type="PANTHER" id="PTHR37302">
    <property type="entry name" value="SLR1116 PROTEIN"/>
    <property type="match status" value="1"/>
</dbReference>
<sequence>MSEKTSALRMARYNSWQNNAMISAANQLPMRERQRDFGTFFKSIEATFSHLYWADQTWLARFGVGAPLGLGLPESTGLIHDWDLFQSDRQALDQQIFDWVEGLDETWFSGTLSWYSGALGRDMVRPHAQVLAHIFNHQTHHRGQIHAMLSMAGVNSGVTDLAFMPE</sequence>
<dbReference type="EMBL" id="CP135443">
    <property type="protein sequence ID" value="WRY33998.1"/>
    <property type="molecule type" value="Genomic_DNA"/>
</dbReference>
<keyword evidence="2" id="KW-0479">Metal-binding</keyword>
<organism evidence="3 4">
    <name type="scientific">Thioclava litoralis</name>
    <dbReference type="NCBI Taxonomy" id="3076557"/>
    <lineage>
        <taxon>Bacteria</taxon>
        <taxon>Pseudomonadati</taxon>
        <taxon>Pseudomonadota</taxon>
        <taxon>Alphaproteobacteria</taxon>
        <taxon>Rhodobacterales</taxon>
        <taxon>Paracoccaceae</taxon>
        <taxon>Thioclava</taxon>
    </lineage>
</organism>
<comment type="similarity">
    <text evidence="1">Belongs to the DinB family.</text>
</comment>
<evidence type="ECO:0000313" key="4">
    <source>
        <dbReference type="Proteomes" id="UP001623290"/>
    </source>
</evidence>
<gene>
    <name evidence="3" type="ORF">RPE78_01520</name>
</gene>
<evidence type="ECO:0000256" key="1">
    <source>
        <dbReference type="ARBA" id="ARBA00008635"/>
    </source>
</evidence>
<keyword evidence="4" id="KW-1185">Reference proteome</keyword>
<dbReference type="RefSeq" id="WP_339107763.1">
    <property type="nucleotide sequence ID" value="NZ_CP135443.1"/>
</dbReference>
<dbReference type="PANTHER" id="PTHR37302:SF1">
    <property type="entry name" value="PROTEIN DINB"/>
    <property type="match status" value="1"/>
</dbReference>
<dbReference type="Pfam" id="PF05163">
    <property type="entry name" value="DinB"/>
    <property type="match status" value="1"/>
</dbReference>